<dbReference type="GO" id="GO:0008033">
    <property type="term" value="P:tRNA processing"/>
    <property type="evidence" value="ECO:0007669"/>
    <property type="project" value="UniProtKB-KW"/>
</dbReference>
<keyword evidence="5" id="KW-0819">tRNA processing</keyword>
<dbReference type="GO" id="GO:0016423">
    <property type="term" value="F:tRNA (guanine) methyltransferase activity"/>
    <property type="evidence" value="ECO:0007669"/>
    <property type="project" value="InterPro"/>
</dbReference>
<organism evidence="8">
    <name type="scientific">Chaetoceros debilis</name>
    <dbReference type="NCBI Taxonomy" id="122233"/>
    <lineage>
        <taxon>Eukaryota</taxon>
        <taxon>Sar</taxon>
        <taxon>Stramenopiles</taxon>
        <taxon>Ochrophyta</taxon>
        <taxon>Bacillariophyta</taxon>
        <taxon>Coscinodiscophyceae</taxon>
        <taxon>Chaetocerotophycidae</taxon>
        <taxon>Chaetocerotales</taxon>
        <taxon>Chaetocerotaceae</taxon>
        <taxon>Chaetoceros</taxon>
    </lineage>
</organism>
<feature type="chain" id="PRO_5031229940" evidence="7">
    <location>
        <begin position="22"/>
        <end position="231"/>
    </location>
</feature>
<evidence type="ECO:0000256" key="6">
    <source>
        <dbReference type="ARBA" id="ARBA00022884"/>
    </source>
</evidence>
<keyword evidence="7" id="KW-0732">Signal</keyword>
<proteinExistence type="predicted"/>
<gene>
    <name evidence="8" type="ORF">CDEB00056_LOCUS176</name>
</gene>
<name>A0A7S3PTN0_9STRA</name>
<dbReference type="Gene3D" id="3.40.50.150">
    <property type="entry name" value="Vaccinia Virus protein VP39"/>
    <property type="match status" value="1"/>
</dbReference>
<keyword evidence="1" id="KW-0820">tRNA-binding</keyword>
<accession>A0A7S3PTN0</accession>
<reference evidence="8" key="1">
    <citation type="submission" date="2021-01" db="EMBL/GenBank/DDBJ databases">
        <authorList>
            <person name="Corre E."/>
            <person name="Pelletier E."/>
            <person name="Niang G."/>
            <person name="Scheremetjew M."/>
            <person name="Finn R."/>
            <person name="Kale V."/>
            <person name="Holt S."/>
            <person name="Cochrane G."/>
            <person name="Meng A."/>
            <person name="Brown T."/>
            <person name="Cohen L."/>
        </authorList>
    </citation>
    <scope>NUCLEOTIDE SEQUENCE</scope>
    <source>
        <strain evidence="8">MM31A-1</strain>
    </source>
</reference>
<evidence type="ECO:0000256" key="3">
    <source>
        <dbReference type="ARBA" id="ARBA00022679"/>
    </source>
</evidence>
<protein>
    <submittedName>
        <fullName evidence="8">Uncharacterized protein</fullName>
    </submittedName>
</protein>
<dbReference type="InterPro" id="IPR002905">
    <property type="entry name" value="Trm1"/>
</dbReference>
<dbReference type="EMBL" id="HBIO01000240">
    <property type="protein sequence ID" value="CAE0455335.1"/>
    <property type="molecule type" value="Transcribed_RNA"/>
</dbReference>
<dbReference type="GO" id="GO:0000049">
    <property type="term" value="F:tRNA binding"/>
    <property type="evidence" value="ECO:0007669"/>
    <property type="project" value="UniProtKB-KW"/>
</dbReference>
<evidence type="ECO:0000313" key="8">
    <source>
        <dbReference type="EMBL" id="CAE0455335.1"/>
    </source>
</evidence>
<sequence length="231" mass="25643">MIMAIFIFLICIIFICDSGQGAALTSHHQQHQQGHKSLVSEGSLCDMRISPSMANKPGSAPGFYNPKRQIGRDFVVLSVANWLHNDAKRRAAKCDGSKGSDTIMLRPARVLDAACATGIQGLRTFVESPILAEAMLKTKRNQSQNSKMLELAELQLVLNDMDANAIEIANENANSVLCNSELNLKNSTIKACREWHRPQCTKRLSRCLSSTLLVQYSHFLMQPYPELRKAV</sequence>
<dbReference type="Pfam" id="PF02005">
    <property type="entry name" value="TRM"/>
    <property type="match status" value="1"/>
</dbReference>
<dbReference type="GO" id="GO:0032259">
    <property type="term" value="P:methylation"/>
    <property type="evidence" value="ECO:0007669"/>
    <property type="project" value="UniProtKB-KW"/>
</dbReference>
<keyword evidence="4" id="KW-0949">S-adenosyl-L-methionine</keyword>
<feature type="signal peptide" evidence="7">
    <location>
        <begin position="1"/>
        <end position="21"/>
    </location>
</feature>
<evidence type="ECO:0000256" key="5">
    <source>
        <dbReference type="ARBA" id="ARBA00022694"/>
    </source>
</evidence>
<evidence type="ECO:0000256" key="2">
    <source>
        <dbReference type="ARBA" id="ARBA00022603"/>
    </source>
</evidence>
<dbReference type="InterPro" id="IPR029063">
    <property type="entry name" value="SAM-dependent_MTases_sf"/>
</dbReference>
<dbReference type="AlphaFoldDB" id="A0A7S3PTN0"/>
<evidence type="ECO:0000256" key="1">
    <source>
        <dbReference type="ARBA" id="ARBA00022555"/>
    </source>
</evidence>
<evidence type="ECO:0000256" key="7">
    <source>
        <dbReference type="SAM" id="SignalP"/>
    </source>
</evidence>
<keyword evidence="3" id="KW-0808">Transferase</keyword>
<dbReference type="SUPFAM" id="SSF53335">
    <property type="entry name" value="S-adenosyl-L-methionine-dependent methyltransferases"/>
    <property type="match status" value="1"/>
</dbReference>
<keyword evidence="6" id="KW-0694">RNA-binding</keyword>
<evidence type="ECO:0000256" key="4">
    <source>
        <dbReference type="ARBA" id="ARBA00022691"/>
    </source>
</evidence>
<keyword evidence="2" id="KW-0489">Methyltransferase</keyword>